<dbReference type="EMBL" id="CAVLGL010000159">
    <property type="protein sequence ID" value="CAK1604419.1"/>
    <property type="molecule type" value="Genomic_DNA"/>
</dbReference>
<proteinExistence type="predicted"/>
<reference evidence="1 2" key="1">
    <citation type="submission" date="2023-11" db="EMBL/GenBank/DDBJ databases">
        <authorList>
            <person name="Hedman E."/>
            <person name="Englund M."/>
            <person name="Stromberg M."/>
            <person name="Nyberg Akerstrom W."/>
            <person name="Nylinder S."/>
            <person name="Jareborg N."/>
            <person name="Kallberg Y."/>
            <person name="Kronander E."/>
        </authorList>
    </citation>
    <scope>NUCLEOTIDE SEQUENCE [LARGE SCALE GENOMIC DNA]</scope>
</reference>
<evidence type="ECO:0000313" key="2">
    <source>
        <dbReference type="Proteomes" id="UP001314205"/>
    </source>
</evidence>
<organism evidence="1 2">
    <name type="scientific">Parnassius mnemosyne</name>
    <name type="common">clouded apollo</name>
    <dbReference type="NCBI Taxonomy" id="213953"/>
    <lineage>
        <taxon>Eukaryota</taxon>
        <taxon>Metazoa</taxon>
        <taxon>Ecdysozoa</taxon>
        <taxon>Arthropoda</taxon>
        <taxon>Hexapoda</taxon>
        <taxon>Insecta</taxon>
        <taxon>Pterygota</taxon>
        <taxon>Neoptera</taxon>
        <taxon>Endopterygota</taxon>
        <taxon>Lepidoptera</taxon>
        <taxon>Glossata</taxon>
        <taxon>Ditrysia</taxon>
        <taxon>Papilionoidea</taxon>
        <taxon>Papilionidae</taxon>
        <taxon>Parnassiinae</taxon>
        <taxon>Parnassini</taxon>
        <taxon>Parnassius</taxon>
        <taxon>Driopa</taxon>
    </lineage>
</organism>
<gene>
    <name evidence="1" type="ORF">PARMNEM_LOCUS22639</name>
</gene>
<evidence type="ECO:0000313" key="1">
    <source>
        <dbReference type="EMBL" id="CAK1604419.1"/>
    </source>
</evidence>
<keyword evidence="2" id="KW-1185">Reference proteome</keyword>
<accession>A0AAV1MCM5</accession>
<name>A0AAV1MCM5_9NEOP</name>
<sequence>MAAKFIDERWRTFEEKQNFEAKSRSQVFSQNLPKNVLIRDRKNEIKDNSYCDNFEDMETESDIIIWICRLTDFSHLCSITVKREHILSYNYTGEGLHIQNKQDPKIVFDSPECLIIRRQSVSKLLDDKDQIHVYIKVFK</sequence>
<dbReference type="AlphaFoldDB" id="A0AAV1MCM5"/>
<protein>
    <submittedName>
        <fullName evidence="1">Uncharacterized protein</fullName>
    </submittedName>
</protein>
<dbReference type="Proteomes" id="UP001314205">
    <property type="component" value="Unassembled WGS sequence"/>
</dbReference>
<comment type="caution">
    <text evidence="1">The sequence shown here is derived from an EMBL/GenBank/DDBJ whole genome shotgun (WGS) entry which is preliminary data.</text>
</comment>